<sequence>MVATFLLTIIKFTTRNNFKNILKALNTIAPNLMVQPGSTVPTKIKESTRFYPYFKLMQGCTTFFARSVVLMNFQLNQKMMNLKMKKMMMN</sequence>
<dbReference type="AlphaFoldDB" id="A0A5N5GFW5"/>
<evidence type="ECO:0000313" key="2">
    <source>
        <dbReference type="Proteomes" id="UP000327157"/>
    </source>
</evidence>
<gene>
    <name evidence="1" type="ORF">D8674_036239</name>
</gene>
<protein>
    <submittedName>
        <fullName evidence="1">Uncharacterized protein</fullName>
    </submittedName>
</protein>
<name>A0A5N5GFW5_9ROSA</name>
<dbReference type="OrthoDB" id="1110277at2759"/>
<reference evidence="1 2" key="3">
    <citation type="submission" date="2019-11" db="EMBL/GenBank/DDBJ databases">
        <title>A de novo genome assembly of a pear dwarfing rootstock.</title>
        <authorList>
            <person name="Wang F."/>
            <person name="Wang J."/>
            <person name="Li S."/>
            <person name="Zhang Y."/>
            <person name="Fang M."/>
            <person name="Ma L."/>
            <person name="Zhao Y."/>
            <person name="Jiang S."/>
        </authorList>
    </citation>
    <scope>NUCLEOTIDE SEQUENCE [LARGE SCALE GENOMIC DNA]</scope>
    <source>
        <strain evidence="1">S2</strain>
        <tissue evidence="1">Leaf</tissue>
    </source>
</reference>
<dbReference type="Proteomes" id="UP000327157">
    <property type="component" value="Chromosome 9"/>
</dbReference>
<proteinExistence type="predicted"/>
<comment type="caution">
    <text evidence="1">The sequence shown here is derived from an EMBL/GenBank/DDBJ whole genome shotgun (WGS) entry which is preliminary data.</text>
</comment>
<reference evidence="2" key="2">
    <citation type="submission" date="2019-10" db="EMBL/GenBank/DDBJ databases">
        <title>A de novo genome assembly of a pear dwarfing rootstock.</title>
        <authorList>
            <person name="Wang F."/>
            <person name="Wang J."/>
            <person name="Li S."/>
            <person name="Zhang Y."/>
            <person name="Fang M."/>
            <person name="Ma L."/>
            <person name="Zhao Y."/>
            <person name="Jiang S."/>
        </authorList>
    </citation>
    <scope>NUCLEOTIDE SEQUENCE [LARGE SCALE GENOMIC DNA]</scope>
</reference>
<organism evidence="1 2">
    <name type="scientific">Pyrus ussuriensis x Pyrus communis</name>
    <dbReference type="NCBI Taxonomy" id="2448454"/>
    <lineage>
        <taxon>Eukaryota</taxon>
        <taxon>Viridiplantae</taxon>
        <taxon>Streptophyta</taxon>
        <taxon>Embryophyta</taxon>
        <taxon>Tracheophyta</taxon>
        <taxon>Spermatophyta</taxon>
        <taxon>Magnoliopsida</taxon>
        <taxon>eudicotyledons</taxon>
        <taxon>Gunneridae</taxon>
        <taxon>Pentapetalae</taxon>
        <taxon>rosids</taxon>
        <taxon>fabids</taxon>
        <taxon>Rosales</taxon>
        <taxon>Rosaceae</taxon>
        <taxon>Amygdaloideae</taxon>
        <taxon>Maleae</taxon>
        <taxon>Pyrus</taxon>
    </lineage>
</organism>
<dbReference type="EMBL" id="SMOL01000458">
    <property type="protein sequence ID" value="KAB2613923.1"/>
    <property type="molecule type" value="Genomic_DNA"/>
</dbReference>
<accession>A0A5N5GFW5</accession>
<evidence type="ECO:0000313" key="1">
    <source>
        <dbReference type="EMBL" id="KAB2613923.1"/>
    </source>
</evidence>
<reference evidence="1 2" key="1">
    <citation type="submission" date="2019-09" db="EMBL/GenBank/DDBJ databases">
        <authorList>
            <person name="Ou C."/>
        </authorList>
    </citation>
    <scope>NUCLEOTIDE SEQUENCE [LARGE SCALE GENOMIC DNA]</scope>
    <source>
        <strain evidence="1">S2</strain>
        <tissue evidence="1">Leaf</tissue>
    </source>
</reference>
<keyword evidence="2" id="KW-1185">Reference proteome</keyword>